<keyword evidence="4" id="KW-1185">Reference proteome</keyword>
<dbReference type="PANTHER" id="PTHR42776">
    <property type="entry name" value="SERINE PEPTIDASE S9 FAMILY MEMBER"/>
    <property type="match status" value="1"/>
</dbReference>
<name>A0ABS1T0P7_9GAMM</name>
<dbReference type="InterPro" id="IPR001375">
    <property type="entry name" value="Peptidase_S9_cat"/>
</dbReference>
<comment type="caution">
    <text evidence="3">The sequence shown here is derived from an EMBL/GenBank/DDBJ whole genome shotgun (WGS) entry which is preliminary data.</text>
</comment>
<dbReference type="Proteomes" id="UP000604898">
    <property type="component" value="Unassembled WGS sequence"/>
</dbReference>
<evidence type="ECO:0000256" key="1">
    <source>
        <dbReference type="ARBA" id="ARBA00022801"/>
    </source>
</evidence>
<evidence type="ECO:0000313" key="3">
    <source>
        <dbReference type="EMBL" id="MBL4914354.1"/>
    </source>
</evidence>
<keyword evidence="1" id="KW-0378">Hydrolase</keyword>
<feature type="domain" description="Peptidase S9 prolyl oligopeptidase catalytic" evidence="2">
    <location>
        <begin position="430"/>
        <end position="634"/>
    </location>
</feature>
<protein>
    <submittedName>
        <fullName evidence="3">S9 family peptidase</fullName>
    </submittedName>
</protein>
<dbReference type="EMBL" id="JAESVD010000008">
    <property type="protein sequence ID" value="MBL4914354.1"/>
    <property type="molecule type" value="Genomic_DNA"/>
</dbReference>
<organism evidence="3 4">
    <name type="scientific">Shewanella schlegeliana</name>
    <dbReference type="NCBI Taxonomy" id="190308"/>
    <lineage>
        <taxon>Bacteria</taxon>
        <taxon>Pseudomonadati</taxon>
        <taxon>Pseudomonadota</taxon>
        <taxon>Gammaproteobacteria</taxon>
        <taxon>Alteromonadales</taxon>
        <taxon>Shewanellaceae</taxon>
        <taxon>Shewanella</taxon>
    </lineage>
</organism>
<dbReference type="Gene3D" id="3.40.50.1820">
    <property type="entry name" value="alpha/beta hydrolase"/>
    <property type="match status" value="1"/>
</dbReference>
<dbReference type="InterPro" id="IPR029058">
    <property type="entry name" value="AB_hydrolase_fold"/>
</dbReference>
<reference evidence="3 4" key="1">
    <citation type="submission" date="2021-01" db="EMBL/GenBank/DDBJ databases">
        <title>Genome sequence of Shewanella schlegeliana JCM 11561.</title>
        <authorList>
            <person name="Zhang H."/>
            <person name="Li C."/>
        </authorList>
    </citation>
    <scope>NUCLEOTIDE SEQUENCE [LARGE SCALE GENOMIC DNA]</scope>
    <source>
        <strain evidence="3 4">JCM 11561</strain>
    </source>
</reference>
<proteinExistence type="predicted"/>
<evidence type="ECO:0000313" key="4">
    <source>
        <dbReference type="Proteomes" id="UP000604898"/>
    </source>
</evidence>
<dbReference type="SUPFAM" id="SSF53474">
    <property type="entry name" value="alpha/beta-Hydrolases"/>
    <property type="match status" value="1"/>
</dbReference>
<dbReference type="SUPFAM" id="SSF69304">
    <property type="entry name" value="Tricorn protease N-terminal domain"/>
    <property type="match status" value="1"/>
</dbReference>
<sequence>MNVRWFFCLALFFQPYLLAYELLPVDAFGALPQSEQVKLSPDGKHFSYVINKSGNSYLGVTNIQTGEKRILVHTDNQIFKITWYLWANNQQILISADYPAGKKQKKHTITRLLKIKIDGKSKAESVFQPRVGDLRPQFQNRIIDILPDEPNHILMQLSLKSYNRPDVYKLDISSKRKRSLVHRGNSDTTFWMADRQHRVRLGYAIDETKRFYRLCDKNGENWRKVWEYELFDEPDVTPLGFGLNPEHLYIRALHKGRYAIFVVDVSTKDLDRELIYADARYDIEGSLIYSTKTNDVIGVYHGEANNGKIYFDEKYEEFQAALNKAIPDSFNDIVSMSHDENKYILFSRSNATPGAYYLGDRKAKYIDYILQQYPKLYEQSLSPKTKIKYQSRDGIEIEGYVTLPHKNVPNKHAAIVIPHGGPMVREYSGFDWFSQFFASRGYTVLEPNFRGSSGYGFEFEVASIRQWGGKMQDDLADAAHWMVKQYRIPAKQVCIVGSSYGGYAAMMAAVKQQNTFKCSASFAGVSDLEYIVSSAKNFTNYDIVKKQFGSDSDYLEQQSPVNFSKKINIPLLLIHGEHDTVVDVYHSREMYAELKAVGKQVDYIELKNGNHYLEIEANRLATLEAIEAFLNRHL</sequence>
<accession>A0ABS1T0P7</accession>
<dbReference type="PANTHER" id="PTHR42776:SF27">
    <property type="entry name" value="DIPEPTIDYL PEPTIDASE FAMILY MEMBER 6"/>
    <property type="match status" value="1"/>
</dbReference>
<gene>
    <name evidence="3" type="ORF">JMA39_14690</name>
</gene>
<evidence type="ECO:0000259" key="2">
    <source>
        <dbReference type="Pfam" id="PF00326"/>
    </source>
</evidence>
<dbReference type="Pfam" id="PF00326">
    <property type="entry name" value="Peptidase_S9"/>
    <property type="match status" value="1"/>
</dbReference>
<dbReference type="RefSeq" id="WP_202722606.1">
    <property type="nucleotide sequence ID" value="NZ_BPEX01000015.1"/>
</dbReference>